<proteinExistence type="predicted"/>
<evidence type="ECO:0000313" key="1">
    <source>
        <dbReference type="EMBL" id="CAB4537933.1"/>
    </source>
</evidence>
<name>A0A6J6BHN7_9ZZZZ</name>
<sequence length="40" mass="3990">MASNEIEAPITIVVSIPIATASGPAIIIPSGPSTNEPNES</sequence>
<reference evidence="1" key="1">
    <citation type="submission" date="2020-05" db="EMBL/GenBank/DDBJ databases">
        <authorList>
            <person name="Chiriac C."/>
            <person name="Salcher M."/>
            <person name="Ghai R."/>
            <person name="Kavagutti S V."/>
        </authorList>
    </citation>
    <scope>NUCLEOTIDE SEQUENCE</scope>
</reference>
<accession>A0A6J6BHN7</accession>
<gene>
    <name evidence="1" type="ORF">UFOPK1433_00342</name>
</gene>
<organism evidence="1">
    <name type="scientific">freshwater metagenome</name>
    <dbReference type="NCBI Taxonomy" id="449393"/>
    <lineage>
        <taxon>unclassified sequences</taxon>
        <taxon>metagenomes</taxon>
        <taxon>ecological metagenomes</taxon>
    </lineage>
</organism>
<dbReference type="AlphaFoldDB" id="A0A6J6BHN7"/>
<protein>
    <submittedName>
        <fullName evidence="1">Unannotated protein</fullName>
    </submittedName>
</protein>
<dbReference type="EMBL" id="CAEZSN010000025">
    <property type="protein sequence ID" value="CAB4537933.1"/>
    <property type="molecule type" value="Genomic_DNA"/>
</dbReference>